<proteinExistence type="predicted"/>
<dbReference type="Proteomes" id="UP000887013">
    <property type="component" value="Unassembled WGS sequence"/>
</dbReference>
<reference evidence="1" key="1">
    <citation type="submission" date="2020-08" db="EMBL/GenBank/DDBJ databases">
        <title>Multicomponent nature underlies the extraordinary mechanical properties of spider dragline silk.</title>
        <authorList>
            <person name="Kono N."/>
            <person name="Nakamura H."/>
            <person name="Mori M."/>
            <person name="Yoshida Y."/>
            <person name="Ohtoshi R."/>
            <person name="Malay A.D."/>
            <person name="Moran D.A.P."/>
            <person name="Tomita M."/>
            <person name="Numata K."/>
            <person name="Arakawa K."/>
        </authorList>
    </citation>
    <scope>NUCLEOTIDE SEQUENCE</scope>
</reference>
<name>A0A8X6MYR4_NEPPI</name>
<organism evidence="1 2">
    <name type="scientific">Nephila pilipes</name>
    <name type="common">Giant wood spider</name>
    <name type="synonym">Nephila maculata</name>
    <dbReference type="NCBI Taxonomy" id="299642"/>
    <lineage>
        <taxon>Eukaryota</taxon>
        <taxon>Metazoa</taxon>
        <taxon>Ecdysozoa</taxon>
        <taxon>Arthropoda</taxon>
        <taxon>Chelicerata</taxon>
        <taxon>Arachnida</taxon>
        <taxon>Araneae</taxon>
        <taxon>Araneomorphae</taxon>
        <taxon>Entelegynae</taxon>
        <taxon>Araneoidea</taxon>
        <taxon>Nephilidae</taxon>
        <taxon>Nephila</taxon>
    </lineage>
</organism>
<keyword evidence="2" id="KW-1185">Reference proteome</keyword>
<evidence type="ECO:0000313" key="1">
    <source>
        <dbReference type="EMBL" id="GFS85188.1"/>
    </source>
</evidence>
<dbReference type="OrthoDB" id="6466984at2759"/>
<accession>A0A8X6MYR4</accession>
<dbReference type="EMBL" id="BMAW01003722">
    <property type="protein sequence ID" value="GFS85188.1"/>
    <property type="molecule type" value="Genomic_DNA"/>
</dbReference>
<evidence type="ECO:0000313" key="2">
    <source>
        <dbReference type="Proteomes" id="UP000887013"/>
    </source>
</evidence>
<dbReference type="AlphaFoldDB" id="A0A8X6MYR4"/>
<protein>
    <submittedName>
        <fullName evidence="1">Uncharacterized protein</fullName>
    </submittedName>
</protein>
<gene>
    <name evidence="1" type="ORF">NPIL_379311</name>
</gene>
<comment type="caution">
    <text evidence="1">The sequence shown here is derived from an EMBL/GenBank/DDBJ whole genome shotgun (WGS) entry which is preliminary data.</text>
</comment>
<sequence length="86" mass="10122">MEAKVENRFDPETIQWDKISQGMLRNPDRTLKNANKRMGFTYNNAFIVKRFFTFGLRIIDVGMSHLIQTTRIPVLIYELPLSCRKS</sequence>